<name>A0ABX8F9T8_9BACI</name>
<evidence type="ECO:0000313" key="1">
    <source>
        <dbReference type="EMBL" id="QVY60934.1"/>
    </source>
</evidence>
<gene>
    <name evidence="1" type="ORF">J1899_18475</name>
</gene>
<evidence type="ECO:0008006" key="3">
    <source>
        <dbReference type="Google" id="ProtNLM"/>
    </source>
</evidence>
<sequence length="143" mass="16294">MINSIIDGISIKLNQEFGDSYGIYSEEIKQGLNEPCFFIAFLRNGQTQVIGQRYFKEHFFDIHYFPKSVTDRNLELNEVAEELSDVLEYITVNGDLIRGTNMNSEVVDGVLHFMVNFNLFVRREAVVEESMGDLAVTGTVRGD</sequence>
<accession>A0ABX8F9T8</accession>
<reference evidence="1 2" key="1">
    <citation type="submission" date="2021-03" db="EMBL/GenBank/DDBJ databases">
        <title>The first data on the complete genome of the tetrodotoxin-producing bacterium.</title>
        <authorList>
            <person name="Melnikova D.I."/>
            <person name="Nijland R."/>
            <person name="Magarlamov T.Y."/>
        </authorList>
    </citation>
    <scope>NUCLEOTIDE SEQUENCE [LARGE SCALE GENOMIC DNA]</scope>
    <source>
        <strain evidence="1 2">1839</strain>
    </source>
</reference>
<evidence type="ECO:0000313" key="2">
    <source>
        <dbReference type="Proteomes" id="UP000679247"/>
    </source>
</evidence>
<dbReference type="Pfam" id="PF20765">
    <property type="entry name" value="Phage_tail_terminator_8"/>
    <property type="match status" value="1"/>
</dbReference>
<dbReference type="InterPro" id="IPR049254">
    <property type="entry name" value="Phage_tail_terminator"/>
</dbReference>
<dbReference type="RefSeq" id="WP_214475746.1">
    <property type="nucleotide sequence ID" value="NZ_CP071709.1"/>
</dbReference>
<proteinExistence type="predicted"/>
<dbReference type="Proteomes" id="UP000679247">
    <property type="component" value="Chromosome"/>
</dbReference>
<keyword evidence="2" id="KW-1185">Reference proteome</keyword>
<protein>
    <recommendedName>
        <fullName evidence="3">Phage protein</fullName>
    </recommendedName>
</protein>
<organism evidence="1 2">
    <name type="scientific">Cytobacillus gottheilii</name>
    <dbReference type="NCBI Taxonomy" id="859144"/>
    <lineage>
        <taxon>Bacteria</taxon>
        <taxon>Bacillati</taxon>
        <taxon>Bacillota</taxon>
        <taxon>Bacilli</taxon>
        <taxon>Bacillales</taxon>
        <taxon>Bacillaceae</taxon>
        <taxon>Cytobacillus</taxon>
    </lineage>
</organism>
<dbReference type="EMBL" id="CP071709">
    <property type="protein sequence ID" value="QVY60934.1"/>
    <property type="molecule type" value="Genomic_DNA"/>
</dbReference>